<comment type="similarity">
    <text evidence="2">Belongs to the ABC transporter superfamily.</text>
</comment>
<evidence type="ECO:0000256" key="5">
    <source>
        <dbReference type="ARBA" id="ARBA00022741"/>
    </source>
</evidence>
<dbReference type="PROSITE" id="PS50893">
    <property type="entry name" value="ABC_TRANSPORTER_2"/>
    <property type="match status" value="1"/>
</dbReference>
<keyword evidence="7" id="KW-0472">Membrane</keyword>
<evidence type="ECO:0000256" key="6">
    <source>
        <dbReference type="ARBA" id="ARBA00022840"/>
    </source>
</evidence>
<dbReference type="SMART" id="SM00382">
    <property type="entry name" value="AAA"/>
    <property type="match status" value="1"/>
</dbReference>
<dbReference type="InterPro" id="IPR013563">
    <property type="entry name" value="Oligopep_ABC_C"/>
</dbReference>
<proteinExistence type="inferred from homology"/>
<dbReference type="InterPro" id="IPR017871">
    <property type="entry name" value="ABC_transporter-like_CS"/>
</dbReference>
<reference evidence="9 10" key="1">
    <citation type="journal article" date="2016" name="Antonie Van Leeuwenhoek">
        <title>Dongia soli sp. nov., isolated from soil from Dokdo, Korea.</title>
        <authorList>
            <person name="Kim D.U."/>
            <person name="Lee H."/>
            <person name="Kim H."/>
            <person name="Kim S.G."/>
            <person name="Ka J.O."/>
        </authorList>
    </citation>
    <scope>NUCLEOTIDE SEQUENCE [LARGE SCALE GENOMIC DNA]</scope>
    <source>
        <strain evidence="9 10">D78</strain>
    </source>
</reference>
<name>A0ABU5EBJ3_9PROT</name>
<comment type="subcellular location">
    <subcellularLocation>
        <location evidence="1">Cell inner membrane</location>
        <topology evidence="1">Peripheral membrane protein</topology>
    </subcellularLocation>
</comment>
<feature type="domain" description="ABC transporter" evidence="8">
    <location>
        <begin position="4"/>
        <end position="251"/>
    </location>
</feature>
<keyword evidence="3" id="KW-0813">Transport</keyword>
<dbReference type="Pfam" id="PF00005">
    <property type="entry name" value="ABC_tran"/>
    <property type="match status" value="1"/>
</dbReference>
<evidence type="ECO:0000259" key="8">
    <source>
        <dbReference type="PROSITE" id="PS50893"/>
    </source>
</evidence>
<dbReference type="PROSITE" id="PS00211">
    <property type="entry name" value="ABC_TRANSPORTER_1"/>
    <property type="match status" value="1"/>
</dbReference>
<protein>
    <submittedName>
        <fullName evidence="9">ABC transporter ATP-binding protein</fullName>
    </submittedName>
</protein>
<evidence type="ECO:0000256" key="2">
    <source>
        <dbReference type="ARBA" id="ARBA00005417"/>
    </source>
</evidence>
<evidence type="ECO:0000256" key="7">
    <source>
        <dbReference type="ARBA" id="ARBA00023136"/>
    </source>
</evidence>
<evidence type="ECO:0000256" key="1">
    <source>
        <dbReference type="ARBA" id="ARBA00004417"/>
    </source>
</evidence>
<dbReference type="GO" id="GO:0005524">
    <property type="term" value="F:ATP binding"/>
    <property type="evidence" value="ECO:0007669"/>
    <property type="project" value="UniProtKB-KW"/>
</dbReference>
<dbReference type="SUPFAM" id="SSF52540">
    <property type="entry name" value="P-loop containing nucleoside triphosphate hydrolases"/>
    <property type="match status" value="1"/>
</dbReference>
<evidence type="ECO:0000313" key="10">
    <source>
        <dbReference type="Proteomes" id="UP001279642"/>
    </source>
</evidence>
<sequence>MALLSVRDLSITIGRMQPLDRISFDLGKGEILGVVGESGSGKSLTAMSVMGLLPLIRGRITSGQVLFDGIDLTRLKEKEYRALRGRRIALITQNPMTSLDPVLTVGSQIDQVSRLHLGLVPAEAKARSIDLMQQLRISEAEVVHDQYPHQLSGGMKQRIVIAMALAADPDLIIADEPTTALDVTIQAQIMQILVELVRDRGLALMLITHDMGVVAQTCDRVVVLYAGRVAERNTVTEIFAAPQHPYTRALIGCIPRTASQPGSLTGIPGMVPSVLDYPSGCRFHPRCALAQAVCCDTVPPLEPVGVGGLTGCGLAACHFAGESAPAKGMRHG</sequence>
<gene>
    <name evidence="9" type="ORF">SMD27_12420</name>
</gene>
<evidence type="ECO:0000256" key="4">
    <source>
        <dbReference type="ARBA" id="ARBA00022475"/>
    </source>
</evidence>
<keyword evidence="6 9" id="KW-0067">ATP-binding</keyword>
<dbReference type="CDD" id="cd03257">
    <property type="entry name" value="ABC_NikE_OppD_transporters"/>
    <property type="match status" value="1"/>
</dbReference>
<dbReference type="InterPro" id="IPR003593">
    <property type="entry name" value="AAA+_ATPase"/>
</dbReference>
<keyword evidence="5" id="KW-0547">Nucleotide-binding</keyword>
<dbReference type="PANTHER" id="PTHR43297">
    <property type="entry name" value="OLIGOPEPTIDE TRANSPORT ATP-BINDING PROTEIN APPD"/>
    <property type="match status" value="1"/>
</dbReference>
<dbReference type="RefSeq" id="WP_320508726.1">
    <property type="nucleotide sequence ID" value="NZ_JAXCLW010000003.1"/>
</dbReference>
<dbReference type="InterPro" id="IPR050388">
    <property type="entry name" value="ABC_Ni/Peptide_Import"/>
</dbReference>
<evidence type="ECO:0000256" key="3">
    <source>
        <dbReference type="ARBA" id="ARBA00022448"/>
    </source>
</evidence>
<accession>A0ABU5EBJ3</accession>
<dbReference type="InterPro" id="IPR003439">
    <property type="entry name" value="ABC_transporter-like_ATP-bd"/>
</dbReference>
<organism evidence="9 10">
    <name type="scientific">Dongia soli</name>
    <dbReference type="NCBI Taxonomy" id="600628"/>
    <lineage>
        <taxon>Bacteria</taxon>
        <taxon>Pseudomonadati</taxon>
        <taxon>Pseudomonadota</taxon>
        <taxon>Alphaproteobacteria</taxon>
        <taxon>Rhodospirillales</taxon>
        <taxon>Dongiaceae</taxon>
        <taxon>Dongia</taxon>
    </lineage>
</organism>
<dbReference type="EMBL" id="JAXCLW010000003">
    <property type="protein sequence ID" value="MDY0883652.1"/>
    <property type="molecule type" value="Genomic_DNA"/>
</dbReference>
<dbReference type="Gene3D" id="3.40.50.300">
    <property type="entry name" value="P-loop containing nucleotide triphosphate hydrolases"/>
    <property type="match status" value="1"/>
</dbReference>
<keyword evidence="10" id="KW-1185">Reference proteome</keyword>
<evidence type="ECO:0000313" key="9">
    <source>
        <dbReference type="EMBL" id="MDY0883652.1"/>
    </source>
</evidence>
<comment type="caution">
    <text evidence="9">The sequence shown here is derived from an EMBL/GenBank/DDBJ whole genome shotgun (WGS) entry which is preliminary data.</text>
</comment>
<keyword evidence="4" id="KW-1003">Cell membrane</keyword>
<dbReference type="InterPro" id="IPR027417">
    <property type="entry name" value="P-loop_NTPase"/>
</dbReference>
<dbReference type="Proteomes" id="UP001279642">
    <property type="component" value="Unassembled WGS sequence"/>
</dbReference>
<dbReference type="NCBIfam" id="TIGR01727">
    <property type="entry name" value="oligo_HPY"/>
    <property type="match status" value="1"/>
</dbReference>
<dbReference type="PANTHER" id="PTHR43297:SF2">
    <property type="entry name" value="DIPEPTIDE TRANSPORT ATP-BINDING PROTEIN DPPD"/>
    <property type="match status" value="1"/>
</dbReference>
<dbReference type="Pfam" id="PF08352">
    <property type="entry name" value="oligo_HPY"/>
    <property type="match status" value="1"/>
</dbReference>